<evidence type="ECO:0000313" key="1">
    <source>
        <dbReference type="EMBL" id="CAB4027420.1"/>
    </source>
</evidence>
<accession>A0A6S7JEK0</accession>
<keyword evidence="2" id="KW-1185">Reference proteome</keyword>
<organism evidence="1 2">
    <name type="scientific">Paramuricea clavata</name>
    <name type="common">Red gorgonian</name>
    <name type="synonym">Violescent sea-whip</name>
    <dbReference type="NCBI Taxonomy" id="317549"/>
    <lineage>
        <taxon>Eukaryota</taxon>
        <taxon>Metazoa</taxon>
        <taxon>Cnidaria</taxon>
        <taxon>Anthozoa</taxon>
        <taxon>Octocorallia</taxon>
        <taxon>Malacalcyonacea</taxon>
        <taxon>Plexauridae</taxon>
        <taxon>Paramuricea</taxon>
    </lineage>
</organism>
<dbReference type="AlphaFoldDB" id="A0A6S7JEK0"/>
<evidence type="ECO:0000313" key="2">
    <source>
        <dbReference type="Proteomes" id="UP001152795"/>
    </source>
</evidence>
<dbReference type="Proteomes" id="UP001152795">
    <property type="component" value="Unassembled WGS sequence"/>
</dbReference>
<proteinExistence type="predicted"/>
<name>A0A6S7JEK0_PARCT</name>
<gene>
    <name evidence="1" type="ORF">PACLA_8A052901</name>
</gene>
<dbReference type="EMBL" id="CACRXK020014789">
    <property type="protein sequence ID" value="CAB4027420.1"/>
    <property type="molecule type" value="Genomic_DNA"/>
</dbReference>
<comment type="caution">
    <text evidence="1">The sequence shown here is derived from an EMBL/GenBank/DDBJ whole genome shotgun (WGS) entry which is preliminary data.</text>
</comment>
<reference evidence="1" key="1">
    <citation type="submission" date="2020-04" db="EMBL/GenBank/DDBJ databases">
        <authorList>
            <person name="Alioto T."/>
            <person name="Alioto T."/>
            <person name="Gomez Garrido J."/>
        </authorList>
    </citation>
    <scope>NUCLEOTIDE SEQUENCE</scope>
    <source>
        <strain evidence="1">A484AB</strain>
    </source>
</reference>
<protein>
    <submittedName>
        <fullName evidence="1">Uncharacterized protein</fullName>
    </submittedName>
</protein>
<feature type="non-terminal residue" evidence="1">
    <location>
        <position position="125"/>
    </location>
</feature>
<sequence length="125" mass="14725">MTFTNVLGELLQSWKSRYSKKNVHKTINIKHEYIEFLQHTDFRRDLKICYPDLVASIGHKYGHIELKGPACQVVDVTVIINKQLHRICEKQLTLSQSDLVWNIVARNRWSEYFARQLGKENIKAK</sequence>